<dbReference type="EMBL" id="CP041165">
    <property type="protein sequence ID" value="QOP40876.1"/>
    <property type="molecule type" value="Genomic_DNA"/>
</dbReference>
<dbReference type="Proteomes" id="UP000593910">
    <property type="component" value="Chromosome"/>
</dbReference>
<dbReference type="Pfam" id="PF12836">
    <property type="entry name" value="HHH_3"/>
    <property type="match status" value="1"/>
</dbReference>
<name>A0A7M1AU15_9BACT</name>
<dbReference type="InterPro" id="IPR051675">
    <property type="entry name" value="Endo/Exo/Phosphatase_dom_1"/>
</dbReference>
<keyword evidence="4" id="KW-1185">Reference proteome</keyword>
<dbReference type="InterPro" id="IPR004509">
    <property type="entry name" value="Competence_ComEA_HhH"/>
</dbReference>
<dbReference type="RefSeq" id="WP_193114299.1">
    <property type="nucleotide sequence ID" value="NZ_CP041165.1"/>
</dbReference>
<dbReference type="InterPro" id="IPR003583">
    <property type="entry name" value="Hlx-hairpin-Hlx_DNA-bd_motif"/>
</dbReference>
<dbReference type="AlphaFoldDB" id="A0A7M1AU15"/>
<protein>
    <submittedName>
        <fullName evidence="3">Helix-hairpin-helix domain-containing protein</fullName>
    </submittedName>
</protein>
<dbReference type="PANTHER" id="PTHR21180:SF32">
    <property type="entry name" value="ENDONUCLEASE_EXONUCLEASE_PHOSPHATASE FAMILY DOMAIN-CONTAINING PROTEIN 1"/>
    <property type="match status" value="1"/>
</dbReference>
<dbReference type="Gene3D" id="1.10.150.280">
    <property type="entry name" value="AF1531-like domain"/>
    <property type="match status" value="1"/>
</dbReference>
<feature type="chain" id="PRO_5032419335" evidence="1">
    <location>
        <begin position="23"/>
        <end position="82"/>
    </location>
</feature>
<keyword evidence="1" id="KW-0732">Signal</keyword>
<accession>A0A7M1AU15</accession>
<evidence type="ECO:0000313" key="3">
    <source>
        <dbReference type="EMBL" id="QOP40876.1"/>
    </source>
</evidence>
<organism evidence="3 4">
    <name type="scientific">Sulfurimonas marina</name>
    <dbReference type="NCBI Taxonomy" id="2590551"/>
    <lineage>
        <taxon>Bacteria</taxon>
        <taxon>Pseudomonadati</taxon>
        <taxon>Campylobacterota</taxon>
        <taxon>Epsilonproteobacteria</taxon>
        <taxon>Campylobacterales</taxon>
        <taxon>Sulfurimonadaceae</taxon>
        <taxon>Sulfurimonas</taxon>
    </lineage>
</organism>
<dbReference type="SMART" id="SM00278">
    <property type="entry name" value="HhH1"/>
    <property type="match status" value="2"/>
</dbReference>
<dbReference type="GO" id="GO:0015628">
    <property type="term" value="P:protein secretion by the type II secretion system"/>
    <property type="evidence" value="ECO:0007669"/>
    <property type="project" value="TreeGrafter"/>
</dbReference>
<dbReference type="InterPro" id="IPR010994">
    <property type="entry name" value="RuvA_2-like"/>
</dbReference>
<evidence type="ECO:0000259" key="2">
    <source>
        <dbReference type="SMART" id="SM00278"/>
    </source>
</evidence>
<sequence>MKVLLSLLVMVSFLFSSVDINNADKSQLMQLKGIGSKKADSIIAYRKAHCFTNISELEKVKGIGKKFIEKNKDNISVGACKK</sequence>
<proteinExistence type="predicted"/>
<feature type="domain" description="Helix-hairpin-helix DNA-binding motif class 1" evidence="2">
    <location>
        <begin position="26"/>
        <end position="45"/>
    </location>
</feature>
<dbReference type="GO" id="GO:0006281">
    <property type="term" value="P:DNA repair"/>
    <property type="evidence" value="ECO:0007669"/>
    <property type="project" value="InterPro"/>
</dbReference>
<feature type="signal peptide" evidence="1">
    <location>
        <begin position="1"/>
        <end position="22"/>
    </location>
</feature>
<reference evidence="3 4" key="1">
    <citation type="submission" date="2019-06" db="EMBL/GenBank/DDBJ databases">
        <title>Sulfurimonas gotlandica sp. nov., a chemoautotrophic and psychrotolerant epsilonproteobacterium isolated from a pelagic redoxcline, and an emended description of the genus Sulfurimonas.</title>
        <authorList>
            <person name="Wang S."/>
            <person name="Jiang L."/>
            <person name="Shao Z."/>
        </authorList>
    </citation>
    <scope>NUCLEOTIDE SEQUENCE [LARGE SCALE GENOMIC DNA]</scope>
    <source>
        <strain evidence="3 4">B2</strain>
    </source>
</reference>
<dbReference type="PANTHER" id="PTHR21180">
    <property type="entry name" value="ENDONUCLEASE/EXONUCLEASE/PHOSPHATASE FAMILY DOMAIN-CONTAINING PROTEIN 1"/>
    <property type="match status" value="1"/>
</dbReference>
<dbReference type="NCBIfam" id="TIGR00426">
    <property type="entry name" value="competence protein ComEA helix-hairpin-helix repeat region"/>
    <property type="match status" value="1"/>
</dbReference>
<evidence type="ECO:0000313" key="4">
    <source>
        <dbReference type="Proteomes" id="UP000593910"/>
    </source>
</evidence>
<evidence type="ECO:0000256" key="1">
    <source>
        <dbReference type="SAM" id="SignalP"/>
    </source>
</evidence>
<gene>
    <name evidence="3" type="ORF">FJR03_03630</name>
</gene>
<feature type="domain" description="Helix-hairpin-helix DNA-binding motif class 1" evidence="2">
    <location>
        <begin position="55"/>
        <end position="74"/>
    </location>
</feature>
<dbReference type="KEGG" id="smax:FJR03_03630"/>
<dbReference type="SUPFAM" id="SSF47781">
    <property type="entry name" value="RuvA domain 2-like"/>
    <property type="match status" value="1"/>
</dbReference>
<dbReference type="GO" id="GO:0003677">
    <property type="term" value="F:DNA binding"/>
    <property type="evidence" value="ECO:0007669"/>
    <property type="project" value="InterPro"/>
</dbReference>
<dbReference type="GO" id="GO:0015627">
    <property type="term" value="C:type II protein secretion system complex"/>
    <property type="evidence" value="ECO:0007669"/>
    <property type="project" value="TreeGrafter"/>
</dbReference>